<evidence type="ECO:0000313" key="2">
    <source>
        <dbReference type="EMBL" id="PZG12581.1"/>
    </source>
</evidence>
<dbReference type="EMBL" id="POTY01000203">
    <property type="protein sequence ID" value="PZG12581.1"/>
    <property type="molecule type" value="Genomic_DNA"/>
</dbReference>
<feature type="transmembrane region" description="Helical" evidence="1">
    <location>
        <begin position="86"/>
        <end position="105"/>
    </location>
</feature>
<accession>A0A2W2DQV3</accession>
<dbReference type="AlphaFoldDB" id="A0A2W2DQV3"/>
<evidence type="ECO:0000313" key="3">
    <source>
        <dbReference type="Proteomes" id="UP000248924"/>
    </source>
</evidence>
<sequence length="154" mass="17228">MDLVVAPARWLSEPIARLLGFDGKTRQDRRAELIEYLTLPGDDIDDLGLRHMCRSTVWFVILGVGFVASMAVAIPVSLLAEELTDPAYFVSGLLTFFPFFMACLHGTKALIVHYLPERWWNPRNRLWRVAMLAQLPDLVVALALAYLVAASAIS</sequence>
<reference evidence="2 3" key="1">
    <citation type="submission" date="2018-01" db="EMBL/GenBank/DDBJ databases">
        <title>Draft genome sequence of Jishengella sp. NA12.</title>
        <authorList>
            <person name="Sahin N."/>
            <person name="Ay H."/>
            <person name="Saygin H."/>
        </authorList>
    </citation>
    <scope>NUCLEOTIDE SEQUENCE [LARGE SCALE GENOMIC DNA]</scope>
    <source>
        <strain evidence="2 3">NA12</strain>
    </source>
</reference>
<keyword evidence="1" id="KW-0472">Membrane</keyword>
<feature type="transmembrane region" description="Helical" evidence="1">
    <location>
        <begin position="57"/>
        <end position="80"/>
    </location>
</feature>
<keyword evidence="1" id="KW-0812">Transmembrane</keyword>
<organism evidence="2 3">
    <name type="scientific">Micromonospora craterilacus</name>
    <dbReference type="NCBI Taxonomy" id="1655439"/>
    <lineage>
        <taxon>Bacteria</taxon>
        <taxon>Bacillati</taxon>
        <taxon>Actinomycetota</taxon>
        <taxon>Actinomycetes</taxon>
        <taxon>Micromonosporales</taxon>
        <taxon>Micromonosporaceae</taxon>
        <taxon>Micromonospora</taxon>
    </lineage>
</organism>
<dbReference type="OrthoDB" id="3383232at2"/>
<proteinExistence type="predicted"/>
<feature type="transmembrane region" description="Helical" evidence="1">
    <location>
        <begin position="126"/>
        <end position="149"/>
    </location>
</feature>
<dbReference type="Proteomes" id="UP000248924">
    <property type="component" value="Unassembled WGS sequence"/>
</dbReference>
<evidence type="ECO:0000256" key="1">
    <source>
        <dbReference type="SAM" id="Phobius"/>
    </source>
</evidence>
<comment type="caution">
    <text evidence="2">The sequence shown here is derived from an EMBL/GenBank/DDBJ whole genome shotgun (WGS) entry which is preliminary data.</text>
</comment>
<gene>
    <name evidence="2" type="ORF">C1I95_25470</name>
</gene>
<keyword evidence="3" id="KW-1185">Reference proteome</keyword>
<protein>
    <submittedName>
        <fullName evidence="2">Uncharacterized protein</fullName>
    </submittedName>
</protein>
<name>A0A2W2DQV3_9ACTN</name>
<dbReference type="RefSeq" id="WP_111217395.1">
    <property type="nucleotide sequence ID" value="NZ_POTY01000203.1"/>
</dbReference>
<keyword evidence="1" id="KW-1133">Transmembrane helix</keyword>